<feature type="transmembrane region" description="Helical" evidence="5">
    <location>
        <begin position="7"/>
        <end position="32"/>
    </location>
</feature>
<accession>A0A937A4R7</accession>
<dbReference type="Pfam" id="PF01925">
    <property type="entry name" value="TauE"/>
    <property type="match status" value="1"/>
</dbReference>
<protein>
    <recommendedName>
        <fullName evidence="5">Probable membrane transporter protein</fullName>
    </recommendedName>
</protein>
<proteinExistence type="inferred from homology"/>
<evidence type="ECO:0000313" key="6">
    <source>
        <dbReference type="EMBL" id="MBL0763612.1"/>
    </source>
</evidence>
<feature type="transmembrane region" description="Helical" evidence="5">
    <location>
        <begin position="47"/>
        <end position="68"/>
    </location>
</feature>
<evidence type="ECO:0000256" key="4">
    <source>
        <dbReference type="ARBA" id="ARBA00023136"/>
    </source>
</evidence>
<dbReference type="AlphaFoldDB" id="A0A937A4R7"/>
<dbReference type="EMBL" id="JAERQG010000001">
    <property type="protein sequence ID" value="MBL0763612.1"/>
    <property type="molecule type" value="Genomic_DNA"/>
</dbReference>
<comment type="caution">
    <text evidence="6">The sequence shown here is derived from an EMBL/GenBank/DDBJ whole genome shotgun (WGS) entry which is preliminary data.</text>
</comment>
<comment type="similarity">
    <text evidence="5">Belongs to the 4-toluene sulfonate uptake permease (TSUP) (TC 2.A.102) family.</text>
</comment>
<evidence type="ECO:0000256" key="5">
    <source>
        <dbReference type="RuleBase" id="RU363041"/>
    </source>
</evidence>
<evidence type="ECO:0000256" key="1">
    <source>
        <dbReference type="ARBA" id="ARBA00004141"/>
    </source>
</evidence>
<feature type="transmembrane region" description="Helical" evidence="5">
    <location>
        <begin position="150"/>
        <end position="173"/>
    </location>
</feature>
<sequence length="270" mass="29328">MEFYLLLLLAGVLGGLISGLLGVGGGLIYVLFLPMAFSYIGIPEQEIAQFTIANSLMGTFFAASFATFNHIRNKEFYYKAILIISSAGIVTGLLTLKFVVNTSFYAQDEFNVVIIILMLVMLFTTLRNAKRQSSFVEQTTKTKRVFTLTGTFSGTVAALSGLGGGIVIIPFLNQVLKFDIRKAKAISLGVIVITSLCMVIYNAFQTPETDVDQVSAGYLVFGISVPIIIGTLISASYGVKLSRKIPSSTISYLFAGFVLIVMVKKIFELI</sequence>
<feature type="transmembrane region" description="Helical" evidence="5">
    <location>
        <begin position="112"/>
        <end position="129"/>
    </location>
</feature>
<keyword evidence="4 5" id="KW-0472">Membrane</keyword>
<dbReference type="GO" id="GO:0005886">
    <property type="term" value="C:plasma membrane"/>
    <property type="evidence" value="ECO:0007669"/>
    <property type="project" value="UniProtKB-SubCell"/>
</dbReference>
<keyword evidence="2 5" id="KW-0812">Transmembrane</keyword>
<feature type="transmembrane region" description="Helical" evidence="5">
    <location>
        <begin position="249"/>
        <end position="267"/>
    </location>
</feature>
<reference evidence="6" key="1">
    <citation type="submission" date="2021-01" db="EMBL/GenBank/DDBJ databases">
        <title>Marivirga sp. nov., isolated from intertidal surface sediments.</title>
        <authorList>
            <person name="Zhang M."/>
        </authorList>
    </citation>
    <scope>NUCLEOTIDE SEQUENCE</scope>
    <source>
        <strain evidence="6">SM1354</strain>
    </source>
</reference>
<feature type="transmembrane region" description="Helical" evidence="5">
    <location>
        <begin position="216"/>
        <end position="237"/>
    </location>
</feature>
<evidence type="ECO:0000256" key="3">
    <source>
        <dbReference type="ARBA" id="ARBA00022989"/>
    </source>
</evidence>
<evidence type="ECO:0000313" key="7">
    <source>
        <dbReference type="Proteomes" id="UP000642920"/>
    </source>
</evidence>
<dbReference type="InterPro" id="IPR002781">
    <property type="entry name" value="TM_pro_TauE-like"/>
</dbReference>
<feature type="transmembrane region" description="Helical" evidence="5">
    <location>
        <begin position="80"/>
        <end position="100"/>
    </location>
</feature>
<dbReference type="Proteomes" id="UP000642920">
    <property type="component" value="Unassembled WGS sequence"/>
</dbReference>
<keyword evidence="7" id="KW-1185">Reference proteome</keyword>
<dbReference type="InterPro" id="IPR051598">
    <property type="entry name" value="TSUP/Inactive_protease-like"/>
</dbReference>
<comment type="subcellular location">
    <subcellularLocation>
        <location evidence="5">Cell membrane</location>
        <topology evidence="5">Multi-pass membrane protein</topology>
    </subcellularLocation>
    <subcellularLocation>
        <location evidence="1">Membrane</location>
        <topology evidence="1">Multi-pass membrane protein</topology>
    </subcellularLocation>
</comment>
<name>A0A937A4R7_9BACT</name>
<keyword evidence="5" id="KW-1003">Cell membrane</keyword>
<dbReference type="PANTHER" id="PTHR43701:SF2">
    <property type="entry name" value="MEMBRANE TRANSPORTER PROTEIN YJNA-RELATED"/>
    <property type="match status" value="1"/>
</dbReference>
<dbReference type="PANTHER" id="PTHR43701">
    <property type="entry name" value="MEMBRANE TRANSPORTER PROTEIN MJ0441-RELATED"/>
    <property type="match status" value="1"/>
</dbReference>
<organism evidence="6 7">
    <name type="scientific">Marivirga atlantica</name>
    <dbReference type="NCBI Taxonomy" id="1548457"/>
    <lineage>
        <taxon>Bacteria</taxon>
        <taxon>Pseudomonadati</taxon>
        <taxon>Bacteroidota</taxon>
        <taxon>Cytophagia</taxon>
        <taxon>Cytophagales</taxon>
        <taxon>Marivirgaceae</taxon>
        <taxon>Marivirga</taxon>
    </lineage>
</organism>
<gene>
    <name evidence="6" type="ORF">JKP34_00015</name>
</gene>
<evidence type="ECO:0000256" key="2">
    <source>
        <dbReference type="ARBA" id="ARBA00022692"/>
    </source>
</evidence>
<dbReference type="RefSeq" id="WP_201916412.1">
    <property type="nucleotide sequence ID" value="NZ_JAERQG010000001.1"/>
</dbReference>
<feature type="transmembrane region" description="Helical" evidence="5">
    <location>
        <begin position="185"/>
        <end position="204"/>
    </location>
</feature>
<keyword evidence="3 5" id="KW-1133">Transmembrane helix</keyword>